<feature type="region of interest" description="Disordered" evidence="2">
    <location>
        <begin position="304"/>
        <end position="328"/>
    </location>
</feature>
<reference evidence="4 5" key="1">
    <citation type="submission" date="2015-10" db="EMBL/GenBank/DDBJ databases">
        <authorList>
            <person name="Gilbert D.G."/>
        </authorList>
    </citation>
    <scope>NUCLEOTIDE SEQUENCE [LARGE SCALE GENOMIC DNA]</scope>
    <source>
        <strain evidence="4 5">NRRL B-16712</strain>
    </source>
</reference>
<evidence type="ECO:0000256" key="3">
    <source>
        <dbReference type="SAM" id="SignalP"/>
    </source>
</evidence>
<evidence type="ECO:0000313" key="5">
    <source>
        <dbReference type="Proteomes" id="UP000053244"/>
    </source>
</evidence>
<dbReference type="RefSeq" id="WP_067690337.1">
    <property type="nucleotide sequence ID" value="NZ_LLZH01000121.1"/>
</dbReference>
<evidence type="ECO:0000256" key="1">
    <source>
        <dbReference type="ARBA" id="ARBA00022729"/>
    </source>
</evidence>
<keyword evidence="1 3" id="KW-0732">Signal</keyword>
<dbReference type="SUPFAM" id="SSF69318">
    <property type="entry name" value="Integrin alpha N-terminal domain"/>
    <property type="match status" value="1"/>
</dbReference>
<evidence type="ECO:0000256" key="2">
    <source>
        <dbReference type="SAM" id="MobiDB-lite"/>
    </source>
</evidence>
<dbReference type="EMBL" id="LLZH01000121">
    <property type="protein sequence ID" value="KUL34437.1"/>
    <property type="molecule type" value="Genomic_DNA"/>
</dbReference>
<feature type="signal peptide" evidence="3">
    <location>
        <begin position="1"/>
        <end position="28"/>
    </location>
</feature>
<dbReference type="InterPro" id="IPR028994">
    <property type="entry name" value="Integrin_alpha_N"/>
</dbReference>
<organism evidence="4 5">
    <name type="scientific">Actinoplanes awajinensis subsp. mycoplanecinus</name>
    <dbReference type="NCBI Taxonomy" id="135947"/>
    <lineage>
        <taxon>Bacteria</taxon>
        <taxon>Bacillati</taxon>
        <taxon>Actinomycetota</taxon>
        <taxon>Actinomycetes</taxon>
        <taxon>Micromonosporales</taxon>
        <taxon>Micromonosporaceae</taxon>
        <taxon>Actinoplanes</taxon>
    </lineage>
</organism>
<gene>
    <name evidence="4" type="ORF">ADL15_15205</name>
</gene>
<name>A0A0X3UQM6_9ACTN</name>
<protein>
    <submittedName>
        <fullName evidence="4">Uncharacterized protein</fullName>
    </submittedName>
</protein>
<dbReference type="AlphaFoldDB" id="A0A0X3UQM6"/>
<dbReference type="Proteomes" id="UP000053244">
    <property type="component" value="Unassembled WGS sequence"/>
</dbReference>
<dbReference type="Gene3D" id="2.130.10.130">
    <property type="entry name" value="Integrin alpha, N-terminal"/>
    <property type="match status" value="1"/>
</dbReference>
<sequence>MKIRLWLASAVVAAVPLAVVAPASPVGAAPAPSTSACANRPADSLNLSTSADRVAALVREMRQTGKTEAQVTAKLSSDWCINPIGTQGITPFSSGDASVSWNNMSLLYDNVMKTYYGIVNWKWNDHSYGTEESWTGCFDNKIGGWDSVLVRIAGGEFQVVSESATAWGDNALDSSDGNYDTIDIGPPAVANENGVGYTWQDKARNVAYDSGVCNYTPGDYSTLDLNLFNGTIVVGFDLLNGSCTNAKLFPDYVHTWDSTTISNLNITPAGPEITFGSAGHSWSKQTTGPSAQVCDVIPADSGGIGGGGGIPDDEDGEGGGGSPAPTPHVAADLDKDKYSDLALYRKDCSTGSNWWASSGKTGTQLVGGHEYGGCKDLTASGDYDGDGYTDLALYRQDCTNGSVWNIKNLHTGKQLKGTYRYGGCHDIPAPGDYDGDGWTDLALYRPDCTNGSSWWILSSRTGNQIVGGSKYGGCTDIPAPGDYDGDGRTELALYRRDCTNGSLWNIKNVKTGTQVLGSHKYGGCADVPAPGDYDNDGRDDLALYRPDCTNGSVWNIKNIKTGTQIKGTYKYGGCKDIPAPGDYDGDGYTDLALYRRDCSTGSSWWISSSRTGTQIKGGTKYGGCADTPAASNPATTS</sequence>
<dbReference type="Pfam" id="PF13517">
    <property type="entry name" value="FG-GAP_3"/>
    <property type="match status" value="1"/>
</dbReference>
<keyword evidence="5" id="KW-1185">Reference proteome</keyword>
<feature type="chain" id="PRO_5007055134" evidence="3">
    <location>
        <begin position="29"/>
        <end position="637"/>
    </location>
</feature>
<dbReference type="PANTHER" id="PTHR39431">
    <property type="entry name" value="FRPA/C-RELATED PROTEIN"/>
    <property type="match status" value="1"/>
</dbReference>
<accession>A0A0X3UQM6</accession>
<dbReference type="InterPro" id="IPR013517">
    <property type="entry name" value="FG-GAP"/>
</dbReference>
<dbReference type="PANTHER" id="PTHR39431:SF1">
    <property type="entry name" value="FRPA_C-RELATED PROTEIN"/>
    <property type="match status" value="1"/>
</dbReference>
<evidence type="ECO:0000313" key="4">
    <source>
        <dbReference type="EMBL" id="KUL34437.1"/>
    </source>
</evidence>
<proteinExistence type="predicted"/>
<comment type="caution">
    <text evidence="4">The sequence shown here is derived from an EMBL/GenBank/DDBJ whole genome shotgun (WGS) entry which is preliminary data.</text>
</comment>